<evidence type="ECO:0000256" key="1">
    <source>
        <dbReference type="ARBA" id="ARBA00004651"/>
    </source>
</evidence>
<feature type="transmembrane region" description="Helical" evidence="6">
    <location>
        <begin position="117"/>
        <end position="138"/>
    </location>
</feature>
<dbReference type="PANTHER" id="PTHR43124">
    <property type="entry name" value="PURINE EFFLUX PUMP PBUE"/>
    <property type="match status" value="1"/>
</dbReference>
<dbReference type="InterPro" id="IPR020846">
    <property type="entry name" value="MFS_dom"/>
</dbReference>
<evidence type="ECO:0000256" key="5">
    <source>
        <dbReference type="ARBA" id="ARBA00023136"/>
    </source>
</evidence>
<reference evidence="9" key="1">
    <citation type="submission" date="2023-07" db="EMBL/GenBank/DDBJ databases">
        <title>30 novel species of actinomycetes from the DSMZ collection.</title>
        <authorList>
            <person name="Nouioui I."/>
        </authorList>
    </citation>
    <scope>NUCLEOTIDE SEQUENCE [LARGE SCALE GENOMIC DNA]</scope>
    <source>
        <strain evidence="9">DSM 41979</strain>
    </source>
</reference>
<dbReference type="InterPro" id="IPR050189">
    <property type="entry name" value="MFS_Efflux_Transporters"/>
</dbReference>
<dbReference type="InterPro" id="IPR036259">
    <property type="entry name" value="MFS_trans_sf"/>
</dbReference>
<feature type="transmembrane region" description="Helical" evidence="6">
    <location>
        <begin position="22"/>
        <end position="43"/>
    </location>
</feature>
<dbReference type="RefSeq" id="WP_010274459.1">
    <property type="nucleotide sequence ID" value="NZ_JAVRET010000057.1"/>
</dbReference>
<feature type="transmembrane region" description="Helical" evidence="6">
    <location>
        <begin position="92"/>
        <end position="111"/>
    </location>
</feature>
<protein>
    <submittedName>
        <fullName evidence="8">MFS transporter</fullName>
    </submittedName>
</protein>
<dbReference type="Pfam" id="PF07690">
    <property type="entry name" value="MFS_1"/>
    <property type="match status" value="1"/>
</dbReference>
<evidence type="ECO:0000256" key="3">
    <source>
        <dbReference type="ARBA" id="ARBA00022692"/>
    </source>
</evidence>
<feature type="domain" description="Major facilitator superfamily (MFS) profile" evidence="7">
    <location>
        <begin position="26"/>
        <end position="413"/>
    </location>
</feature>
<dbReference type="CDD" id="cd17324">
    <property type="entry name" value="MFS_NepI_like"/>
    <property type="match status" value="1"/>
</dbReference>
<accession>A0ABU2R4S0</accession>
<sequence>MSSTDRAIPVHKRPVEPAKERLPLPALLALSTAVFLTCLTEVLPAGLLPAMSADLGVSESATGQTVTVFALAIALTALPLTSATAPWPRRRLLLTAMAGFGLANTVTALSSSYPLTLAARAVAGVAAGLAWALLAGYARSLVPARLHGRAVAVALAGIPVALALGVPAGTYLGLTADWRTAFLAMTALTVVLLCWITLAVPDRPGRPAGARTPVARVLAIPGVLPVLAVTLLFVLAHTLCYTYLAPYLHHVGMGGSTDRVLLVFGLASLLSIWLVGALIHRRLRALTLAATLLVAGAAALLAVPAHSAALVYAAAALWGLGWGGTPTLLQTAAGDAGDGAEEDGTGGGAAEATQAWLVTLWNVATAGGGLAGGLLLDGLGTGALPWSVLAFLVPALAVAAGARRHGFPVRARTAPDAGRP</sequence>
<keyword evidence="2" id="KW-1003">Cell membrane</keyword>
<feature type="transmembrane region" description="Helical" evidence="6">
    <location>
        <begin position="150"/>
        <end position="174"/>
    </location>
</feature>
<dbReference type="PROSITE" id="PS50850">
    <property type="entry name" value="MFS"/>
    <property type="match status" value="1"/>
</dbReference>
<dbReference type="SUPFAM" id="SSF103473">
    <property type="entry name" value="MFS general substrate transporter"/>
    <property type="match status" value="1"/>
</dbReference>
<feature type="transmembrane region" description="Helical" evidence="6">
    <location>
        <begin position="259"/>
        <end position="279"/>
    </location>
</feature>
<comment type="caution">
    <text evidence="8">The sequence shown here is derived from an EMBL/GenBank/DDBJ whole genome shotgun (WGS) entry which is preliminary data.</text>
</comment>
<feature type="transmembrane region" description="Helical" evidence="6">
    <location>
        <begin position="180"/>
        <end position="201"/>
    </location>
</feature>
<dbReference type="Gene3D" id="1.20.1250.20">
    <property type="entry name" value="MFS general substrate transporter like domains"/>
    <property type="match status" value="1"/>
</dbReference>
<keyword evidence="9" id="KW-1185">Reference proteome</keyword>
<evidence type="ECO:0000259" key="7">
    <source>
        <dbReference type="PROSITE" id="PS50850"/>
    </source>
</evidence>
<dbReference type="Proteomes" id="UP001183610">
    <property type="component" value="Unassembled WGS sequence"/>
</dbReference>
<evidence type="ECO:0000256" key="4">
    <source>
        <dbReference type="ARBA" id="ARBA00022989"/>
    </source>
</evidence>
<feature type="transmembrane region" description="Helical" evidence="6">
    <location>
        <begin position="213"/>
        <end position="239"/>
    </location>
</feature>
<proteinExistence type="predicted"/>
<feature type="transmembrane region" description="Helical" evidence="6">
    <location>
        <begin position="286"/>
        <end position="319"/>
    </location>
</feature>
<feature type="transmembrane region" description="Helical" evidence="6">
    <location>
        <begin position="63"/>
        <end position="80"/>
    </location>
</feature>
<name>A0ABU2R4S0_9ACTN</name>
<keyword evidence="5 6" id="KW-0472">Membrane</keyword>
<dbReference type="InterPro" id="IPR011701">
    <property type="entry name" value="MFS"/>
</dbReference>
<dbReference type="EMBL" id="JAVRET010000057">
    <property type="protein sequence ID" value="MDT0411692.1"/>
    <property type="molecule type" value="Genomic_DNA"/>
</dbReference>
<evidence type="ECO:0000313" key="9">
    <source>
        <dbReference type="Proteomes" id="UP001183610"/>
    </source>
</evidence>
<evidence type="ECO:0000313" key="8">
    <source>
        <dbReference type="EMBL" id="MDT0411692.1"/>
    </source>
</evidence>
<keyword evidence="3 6" id="KW-0812">Transmembrane</keyword>
<feature type="transmembrane region" description="Helical" evidence="6">
    <location>
        <begin position="383"/>
        <end position="402"/>
    </location>
</feature>
<dbReference type="PANTHER" id="PTHR43124:SF3">
    <property type="entry name" value="CHLORAMPHENICOL EFFLUX PUMP RV0191"/>
    <property type="match status" value="1"/>
</dbReference>
<keyword evidence="4 6" id="KW-1133">Transmembrane helix</keyword>
<gene>
    <name evidence="8" type="ORF">RM698_21940</name>
</gene>
<evidence type="ECO:0000256" key="2">
    <source>
        <dbReference type="ARBA" id="ARBA00022475"/>
    </source>
</evidence>
<evidence type="ECO:0000256" key="6">
    <source>
        <dbReference type="SAM" id="Phobius"/>
    </source>
</evidence>
<organism evidence="8 9">
    <name type="scientific">Streptomyces evansiae</name>
    <dbReference type="NCBI Taxonomy" id="3075535"/>
    <lineage>
        <taxon>Bacteria</taxon>
        <taxon>Bacillati</taxon>
        <taxon>Actinomycetota</taxon>
        <taxon>Actinomycetes</taxon>
        <taxon>Kitasatosporales</taxon>
        <taxon>Streptomycetaceae</taxon>
        <taxon>Streptomyces</taxon>
    </lineage>
</organism>
<comment type="subcellular location">
    <subcellularLocation>
        <location evidence="1">Cell membrane</location>
        <topology evidence="1">Multi-pass membrane protein</topology>
    </subcellularLocation>
</comment>